<evidence type="ECO:0000313" key="5">
    <source>
        <dbReference type="EMBL" id="CAH9098982.1"/>
    </source>
</evidence>
<dbReference type="InterPro" id="IPR010285">
    <property type="entry name" value="DNA_helicase_pif1-like_DEAD"/>
</dbReference>
<evidence type="ECO:0000259" key="3">
    <source>
        <dbReference type="Pfam" id="PF05970"/>
    </source>
</evidence>
<reference evidence="5" key="1">
    <citation type="submission" date="2022-07" db="EMBL/GenBank/DDBJ databases">
        <authorList>
            <person name="Macas J."/>
            <person name="Novak P."/>
            <person name="Neumann P."/>
        </authorList>
    </citation>
    <scope>NUCLEOTIDE SEQUENCE</scope>
</reference>
<dbReference type="GO" id="GO:0000723">
    <property type="term" value="P:telomere maintenance"/>
    <property type="evidence" value="ECO:0007669"/>
    <property type="project" value="InterPro"/>
</dbReference>
<keyword evidence="2" id="KW-0378">Hydrolase</keyword>
<comment type="subcellular location">
    <subcellularLocation>
        <location evidence="1">Plastid</location>
    </subcellularLocation>
</comment>
<keyword evidence="2" id="KW-0227">DNA damage</keyword>
<dbReference type="Gene3D" id="3.40.50.300">
    <property type="entry name" value="P-loop containing nucleotide triphosphate hydrolases"/>
    <property type="match status" value="1"/>
</dbReference>
<keyword evidence="2" id="KW-0547">Nucleotide-binding</keyword>
<dbReference type="Pfam" id="PF05970">
    <property type="entry name" value="PIF1"/>
    <property type="match status" value="1"/>
</dbReference>
<dbReference type="GO" id="GO:0005524">
    <property type="term" value="F:ATP binding"/>
    <property type="evidence" value="ECO:0007669"/>
    <property type="project" value="UniProtKB-KW"/>
</dbReference>
<accession>A0AAV0DDY7</accession>
<dbReference type="EMBL" id="CAMAPF010000104">
    <property type="protein sequence ID" value="CAH9098982.1"/>
    <property type="molecule type" value="Genomic_DNA"/>
</dbReference>
<evidence type="ECO:0000313" key="6">
    <source>
        <dbReference type="Proteomes" id="UP001152523"/>
    </source>
</evidence>
<dbReference type="GO" id="GO:0009536">
    <property type="term" value="C:plastid"/>
    <property type="evidence" value="ECO:0007669"/>
    <property type="project" value="UniProtKB-SubCell"/>
</dbReference>
<protein>
    <recommendedName>
        <fullName evidence="2">ATP-dependent DNA helicase</fullName>
        <ecNumber evidence="2">5.6.2.3</ecNumber>
    </recommendedName>
</protein>
<dbReference type="PANTHER" id="PTHR10492:SF101">
    <property type="entry name" value="ATP-DEPENDENT DNA HELICASE"/>
    <property type="match status" value="1"/>
</dbReference>
<dbReference type="PANTHER" id="PTHR10492">
    <property type="match status" value="1"/>
</dbReference>
<comment type="catalytic activity">
    <reaction evidence="2">
        <text>ATP + H2O = ADP + phosphate + H(+)</text>
        <dbReference type="Rhea" id="RHEA:13065"/>
        <dbReference type="ChEBI" id="CHEBI:15377"/>
        <dbReference type="ChEBI" id="CHEBI:15378"/>
        <dbReference type="ChEBI" id="CHEBI:30616"/>
        <dbReference type="ChEBI" id="CHEBI:43474"/>
        <dbReference type="ChEBI" id="CHEBI:456216"/>
        <dbReference type="EC" id="5.6.2.3"/>
    </reaction>
</comment>
<sequence length="246" mass="27095">MGGKQDKDINQVKTPPIFRINGQNYHRIGSLLPRDGGQPKFLQMYLCDPSEETSNRLKAVSFKIKNSISVALRSKGQIVLNVASSGIASLLLPGGRTAHSRFAIPLDATEDSTCHIKHGSPLARLIERTRLIIWDESPMTHRAILAPTIDERDMINDYMLGLTLGEVKTYLSSDSASSDSDSALLQEIHSPEFLNTIKCSGVPSHELKLKVGAPVMLMRNIDHPPDCVMAHASSSLNLELIFSRLR</sequence>
<dbReference type="GO" id="GO:0043139">
    <property type="term" value="F:5'-3' DNA helicase activity"/>
    <property type="evidence" value="ECO:0007669"/>
    <property type="project" value="UniProtKB-EC"/>
</dbReference>
<proteinExistence type="inferred from homology"/>
<name>A0AAV0DDY7_9ASTE</name>
<feature type="domain" description="DNA helicase Pif1-like DEAD-box helicase" evidence="3">
    <location>
        <begin position="66"/>
        <end position="145"/>
    </location>
</feature>
<feature type="domain" description="DNA helicase Pif1-like 2B" evidence="4">
    <location>
        <begin position="192"/>
        <end position="222"/>
    </location>
</feature>
<keyword evidence="2" id="KW-0067">ATP-binding</keyword>
<evidence type="ECO:0000256" key="1">
    <source>
        <dbReference type="ARBA" id="ARBA00004474"/>
    </source>
</evidence>
<dbReference type="GO" id="GO:0016787">
    <property type="term" value="F:hydrolase activity"/>
    <property type="evidence" value="ECO:0007669"/>
    <property type="project" value="UniProtKB-KW"/>
</dbReference>
<keyword evidence="2" id="KW-0233">DNA recombination</keyword>
<keyword evidence="6" id="KW-1185">Reference proteome</keyword>
<organism evidence="5 6">
    <name type="scientific">Cuscuta epithymum</name>
    <dbReference type="NCBI Taxonomy" id="186058"/>
    <lineage>
        <taxon>Eukaryota</taxon>
        <taxon>Viridiplantae</taxon>
        <taxon>Streptophyta</taxon>
        <taxon>Embryophyta</taxon>
        <taxon>Tracheophyta</taxon>
        <taxon>Spermatophyta</taxon>
        <taxon>Magnoliopsida</taxon>
        <taxon>eudicotyledons</taxon>
        <taxon>Gunneridae</taxon>
        <taxon>Pentapetalae</taxon>
        <taxon>asterids</taxon>
        <taxon>lamiids</taxon>
        <taxon>Solanales</taxon>
        <taxon>Convolvulaceae</taxon>
        <taxon>Cuscuteae</taxon>
        <taxon>Cuscuta</taxon>
        <taxon>Cuscuta subgen. Cuscuta</taxon>
    </lineage>
</organism>
<comment type="similarity">
    <text evidence="2">Belongs to the helicase family.</text>
</comment>
<dbReference type="EC" id="5.6.2.3" evidence="2"/>
<dbReference type="Pfam" id="PF21530">
    <property type="entry name" value="Pif1_2B_dom"/>
    <property type="match status" value="1"/>
</dbReference>
<dbReference type="InterPro" id="IPR027417">
    <property type="entry name" value="P-loop_NTPase"/>
</dbReference>
<dbReference type="AlphaFoldDB" id="A0AAV0DDY7"/>
<dbReference type="GO" id="GO:0006310">
    <property type="term" value="P:DNA recombination"/>
    <property type="evidence" value="ECO:0007669"/>
    <property type="project" value="UniProtKB-KW"/>
</dbReference>
<comment type="caution">
    <text evidence="5">The sequence shown here is derived from an EMBL/GenBank/DDBJ whole genome shotgun (WGS) entry which is preliminary data.</text>
</comment>
<gene>
    <name evidence="5" type="ORF">CEPIT_LOCUS14674</name>
</gene>
<dbReference type="InterPro" id="IPR049163">
    <property type="entry name" value="Pif1-like_2B_dom"/>
</dbReference>
<keyword evidence="2" id="KW-0347">Helicase</keyword>
<dbReference type="Proteomes" id="UP001152523">
    <property type="component" value="Unassembled WGS sequence"/>
</dbReference>
<evidence type="ECO:0000259" key="4">
    <source>
        <dbReference type="Pfam" id="PF21530"/>
    </source>
</evidence>
<comment type="cofactor">
    <cofactor evidence="2">
        <name>Mg(2+)</name>
        <dbReference type="ChEBI" id="CHEBI:18420"/>
    </cofactor>
</comment>
<keyword evidence="2" id="KW-0234">DNA repair</keyword>
<dbReference type="GO" id="GO:0006281">
    <property type="term" value="P:DNA repair"/>
    <property type="evidence" value="ECO:0007669"/>
    <property type="project" value="UniProtKB-KW"/>
</dbReference>
<evidence type="ECO:0000256" key="2">
    <source>
        <dbReference type="RuleBase" id="RU363044"/>
    </source>
</evidence>